<proteinExistence type="predicted"/>
<evidence type="ECO:0000256" key="1">
    <source>
        <dbReference type="SAM" id="MobiDB-lite"/>
    </source>
</evidence>
<keyword evidence="3" id="KW-1185">Reference proteome</keyword>
<organism evidence="2 3">
    <name type="scientific">Trema orientale</name>
    <name type="common">Charcoal tree</name>
    <name type="synonym">Celtis orientalis</name>
    <dbReference type="NCBI Taxonomy" id="63057"/>
    <lineage>
        <taxon>Eukaryota</taxon>
        <taxon>Viridiplantae</taxon>
        <taxon>Streptophyta</taxon>
        <taxon>Embryophyta</taxon>
        <taxon>Tracheophyta</taxon>
        <taxon>Spermatophyta</taxon>
        <taxon>Magnoliopsida</taxon>
        <taxon>eudicotyledons</taxon>
        <taxon>Gunneridae</taxon>
        <taxon>Pentapetalae</taxon>
        <taxon>rosids</taxon>
        <taxon>fabids</taxon>
        <taxon>Rosales</taxon>
        <taxon>Cannabaceae</taxon>
        <taxon>Trema</taxon>
    </lineage>
</organism>
<dbReference type="InParanoid" id="A0A2P5D2T3"/>
<reference evidence="3" key="1">
    <citation type="submission" date="2016-06" db="EMBL/GenBank/DDBJ databases">
        <title>Parallel loss of symbiosis genes in relatives of nitrogen-fixing non-legume Parasponia.</title>
        <authorList>
            <person name="Van Velzen R."/>
            <person name="Holmer R."/>
            <person name="Bu F."/>
            <person name="Rutten L."/>
            <person name="Van Zeijl A."/>
            <person name="Liu W."/>
            <person name="Santuari L."/>
            <person name="Cao Q."/>
            <person name="Sharma T."/>
            <person name="Shen D."/>
            <person name="Roswanjaya Y."/>
            <person name="Wardhani T."/>
            <person name="Kalhor M.S."/>
            <person name="Jansen J."/>
            <person name="Van den Hoogen J."/>
            <person name="Gungor B."/>
            <person name="Hartog M."/>
            <person name="Hontelez J."/>
            <person name="Verver J."/>
            <person name="Yang W.-C."/>
            <person name="Schijlen E."/>
            <person name="Repin R."/>
            <person name="Schilthuizen M."/>
            <person name="Schranz E."/>
            <person name="Heidstra R."/>
            <person name="Miyata K."/>
            <person name="Fedorova E."/>
            <person name="Kohlen W."/>
            <person name="Bisseling T."/>
            <person name="Smit S."/>
            <person name="Geurts R."/>
        </authorList>
    </citation>
    <scope>NUCLEOTIDE SEQUENCE [LARGE SCALE GENOMIC DNA]</scope>
    <source>
        <strain evidence="3">cv. RG33-2</strain>
    </source>
</reference>
<dbReference type="EMBL" id="JXTC01000302">
    <property type="protein sequence ID" value="PON67610.1"/>
    <property type="molecule type" value="Genomic_DNA"/>
</dbReference>
<comment type="caution">
    <text evidence="2">The sequence shown here is derived from an EMBL/GenBank/DDBJ whole genome shotgun (WGS) entry which is preliminary data.</text>
</comment>
<accession>A0A2P5D2T3</accession>
<evidence type="ECO:0000313" key="3">
    <source>
        <dbReference type="Proteomes" id="UP000237000"/>
    </source>
</evidence>
<gene>
    <name evidence="2" type="ORF">TorRG33x02_263990</name>
</gene>
<protein>
    <submittedName>
        <fullName evidence="2">Uncharacterized protein</fullName>
    </submittedName>
</protein>
<dbReference type="AlphaFoldDB" id="A0A2P5D2T3"/>
<dbReference type="Proteomes" id="UP000237000">
    <property type="component" value="Unassembled WGS sequence"/>
</dbReference>
<sequence>TLLGFSSSLSADFWKEVSNCLKTHVCSASCKPEKISCIKFLRKYESEVRFKSNRETLRPLIDNHSQRTSWAALRISSTLLGEYFTRCWKRLSFVSRNQEDPSEAISSPLEMYTPFEAET</sequence>
<feature type="region of interest" description="Disordered" evidence="1">
    <location>
        <begin position="96"/>
        <end position="119"/>
    </location>
</feature>
<name>A0A2P5D2T3_TREOI</name>
<feature type="non-terminal residue" evidence="2">
    <location>
        <position position="1"/>
    </location>
</feature>
<evidence type="ECO:0000313" key="2">
    <source>
        <dbReference type="EMBL" id="PON67610.1"/>
    </source>
</evidence>
<dbReference type="OrthoDB" id="10282004at2759"/>